<name>A0ABW1RCF4_9LACO</name>
<keyword evidence="2" id="KW-1003">Cell membrane</keyword>
<feature type="transmembrane region" description="Helical" evidence="6">
    <location>
        <begin position="143"/>
        <end position="170"/>
    </location>
</feature>
<dbReference type="PANTHER" id="PTHR30213">
    <property type="entry name" value="INNER MEMBRANE PROTEIN YHJD"/>
    <property type="match status" value="1"/>
</dbReference>
<keyword evidence="4 6" id="KW-1133">Transmembrane helix</keyword>
<dbReference type="PANTHER" id="PTHR30213:SF0">
    <property type="entry name" value="UPF0761 MEMBRANE PROTEIN YIHY"/>
    <property type="match status" value="1"/>
</dbReference>
<feature type="transmembrane region" description="Helical" evidence="6">
    <location>
        <begin position="244"/>
        <end position="265"/>
    </location>
</feature>
<dbReference type="InterPro" id="IPR017039">
    <property type="entry name" value="Virul_fac_BrkB"/>
</dbReference>
<dbReference type="NCBIfam" id="TIGR00765">
    <property type="entry name" value="yihY_not_rbn"/>
    <property type="match status" value="1"/>
</dbReference>
<dbReference type="RefSeq" id="WP_225418870.1">
    <property type="nucleotide sequence ID" value="NZ_JBHSSL010000007.1"/>
</dbReference>
<feature type="transmembrane region" description="Helical" evidence="6">
    <location>
        <begin position="190"/>
        <end position="210"/>
    </location>
</feature>
<comment type="caution">
    <text evidence="7">The sequence shown here is derived from an EMBL/GenBank/DDBJ whole genome shotgun (WGS) entry which is preliminary data.</text>
</comment>
<evidence type="ECO:0000256" key="4">
    <source>
        <dbReference type="ARBA" id="ARBA00022989"/>
    </source>
</evidence>
<keyword evidence="5 6" id="KW-0472">Membrane</keyword>
<evidence type="ECO:0000313" key="8">
    <source>
        <dbReference type="Proteomes" id="UP001596289"/>
    </source>
</evidence>
<evidence type="ECO:0000256" key="6">
    <source>
        <dbReference type="SAM" id="Phobius"/>
    </source>
</evidence>
<dbReference type="PIRSF" id="PIRSF035875">
    <property type="entry name" value="RNase_BN"/>
    <property type="match status" value="1"/>
</dbReference>
<sequence length="317" mass="35573">MANKKSQQAIPMSRRKRRRRFLYLLIAQLKTSGINDAAVVVAFWELLSIFPLIIFAGNVVPLLHIDGQNIIDYAVTAIPATIAKQILPIAEHFMPKGGSNNSLLSIGAIGTLWAGSRGVNALKRMMDRTYGVLGQQNPILLRMISLFMTVLLAIALVAIVIIFSFGQQVLDWITPLLNIPGSLSHLFSTLKWPVTATVVFLMLLLIYYLLPNVKLRLRSVLPGALLTTVGWLLLSQLFSLYVRYFAQTVLSYGTIGFFIVMLLWLDFSAWIMMFGAMINVVVQYTYFGEVERNNGRMQHIHALRKSKAASERENTVQ</sequence>
<gene>
    <name evidence="7" type="ORF">ACFQGP_00980</name>
</gene>
<proteinExistence type="predicted"/>
<evidence type="ECO:0000256" key="3">
    <source>
        <dbReference type="ARBA" id="ARBA00022692"/>
    </source>
</evidence>
<protein>
    <submittedName>
        <fullName evidence="7">YihY/virulence factor BrkB family protein</fullName>
    </submittedName>
</protein>
<organism evidence="7 8">
    <name type="scientific">Loigolactobacillus jiayinensis</name>
    <dbReference type="NCBI Taxonomy" id="2486016"/>
    <lineage>
        <taxon>Bacteria</taxon>
        <taxon>Bacillati</taxon>
        <taxon>Bacillota</taxon>
        <taxon>Bacilli</taxon>
        <taxon>Lactobacillales</taxon>
        <taxon>Lactobacillaceae</taxon>
        <taxon>Loigolactobacillus</taxon>
    </lineage>
</organism>
<evidence type="ECO:0000256" key="1">
    <source>
        <dbReference type="ARBA" id="ARBA00004651"/>
    </source>
</evidence>
<evidence type="ECO:0000256" key="2">
    <source>
        <dbReference type="ARBA" id="ARBA00022475"/>
    </source>
</evidence>
<evidence type="ECO:0000256" key="5">
    <source>
        <dbReference type="ARBA" id="ARBA00023136"/>
    </source>
</evidence>
<dbReference type="Proteomes" id="UP001596289">
    <property type="component" value="Unassembled WGS sequence"/>
</dbReference>
<comment type="subcellular location">
    <subcellularLocation>
        <location evidence="1">Cell membrane</location>
        <topology evidence="1">Multi-pass membrane protein</topology>
    </subcellularLocation>
</comment>
<keyword evidence="8" id="KW-1185">Reference proteome</keyword>
<dbReference type="EMBL" id="JBHSSL010000007">
    <property type="protein sequence ID" value="MFC6169162.1"/>
    <property type="molecule type" value="Genomic_DNA"/>
</dbReference>
<feature type="transmembrane region" description="Helical" evidence="6">
    <location>
        <begin position="102"/>
        <end position="122"/>
    </location>
</feature>
<dbReference type="Pfam" id="PF03631">
    <property type="entry name" value="Virul_fac_BrkB"/>
    <property type="match status" value="1"/>
</dbReference>
<keyword evidence="3 6" id="KW-0812">Transmembrane</keyword>
<reference evidence="8" key="1">
    <citation type="journal article" date="2019" name="Int. J. Syst. Evol. Microbiol.">
        <title>The Global Catalogue of Microorganisms (GCM) 10K type strain sequencing project: providing services to taxonomists for standard genome sequencing and annotation.</title>
        <authorList>
            <consortium name="The Broad Institute Genomics Platform"/>
            <consortium name="The Broad Institute Genome Sequencing Center for Infectious Disease"/>
            <person name="Wu L."/>
            <person name="Ma J."/>
        </authorList>
    </citation>
    <scope>NUCLEOTIDE SEQUENCE [LARGE SCALE GENOMIC DNA]</scope>
    <source>
        <strain evidence="8">CCM 8904</strain>
    </source>
</reference>
<accession>A0ABW1RCF4</accession>
<feature type="transmembrane region" description="Helical" evidence="6">
    <location>
        <begin position="217"/>
        <end position="238"/>
    </location>
</feature>
<evidence type="ECO:0000313" key="7">
    <source>
        <dbReference type="EMBL" id="MFC6169162.1"/>
    </source>
</evidence>